<dbReference type="PANTHER" id="PTHR30582">
    <property type="entry name" value="L,D-TRANSPEPTIDASE"/>
    <property type="match status" value="1"/>
</dbReference>
<dbReference type="InterPro" id="IPR038063">
    <property type="entry name" value="Transpep_catalytic_dom"/>
</dbReference>
<evidence type="ECO:0000256" key="7">
    <source>
        <dbReference type="ARBA" id="ARBA00022984"/>
    </source>
</evidence>
<dbReference type="CDD" id="cd16913">
    <property type="entry name" value="YkuD_like"/>
    <property type="match status" value="1"/>
</dbReference>
<evidence type="ECO:0000313" key="11">
    <source>
        <dbReference type="EMBL" id="MCP8939649.1"/>
    </source>
</evidence>
<keyword evidence="6 9" id="KW-0133">Cell shape</keyword>
<keyword evidence="4" id="KW-0808">Transferase</keyword>
<keyword evidence="5" id="KW-0378">Hydrolase</keyword>
<dbReference type="Gene3D" id="2.40.440.10">
    <property type="entry name" value="L,D-transpeptidase catalytic domain-like"/>
    <property type="match status" value="1"/>
</dbReference>
<evidence type="ECO:0000313" key="12">
    <source>
        <dbReference type="Proteomes" id="UP001205890"/>
    </source>
</evidence>
<gene>
    <name evidence="11" type="ORF">NK718_14065</name>
</gene>
<feature type="active site" description="Nucleophile" evidence="9">
    <location>
        <position position="135"/>
    </location>
</feature>
<dbReference type="Proteomes" id="UP001205890">
    <property type="component" value="Unassembled WGS sequence"/>
</dbReference>
<accession>A0ABT1LDW0</accession>
<dbReference type="SUPFAM" id="SSF141523">
    <property type="entry name" value="L,D-transpeptidase catalytic domain-like"/>
    <property type="match status" value="1"/>
</dbReference>
<reference evidence="11 12" key="1">
    <citation type="submission" date="2022-07" db="EMBL/GenBank/DDBJ databases">
        <authorList>
            <person name="Li W.-J."/>
            <person name="Deng Q.-Q."/>
        </authorList>
    </citation>
    <scope>NUCLEOTIDE SEQUENCE [LARGE SCALE GENOMIC DNA]</scope>
    <source>
        <strain evidence="11 12">SYSU M60028</strain>
    </source>
</reference>
<evidence type="ECO:0000256" key="8">
    <source>
        <dbReference type="ARBA" id="ARBA00023316"/>
    </source>
</evidence>
<dbReference type="PROSITE" id="PS52029">
    <property type="entry name" value="LD_TPASE"/>
    <property type="match status" value="1"/>
</dbReference>
<evidence type="ECO:0000256" key="5">
    <source>
        <dbReference type="ARBA" id="ARBA00022801"/>
    </source>
</evidence>
<dbReference type="InterPro" id="IPR005490">
    <property type="entry name" value="LD_TPept_cat_dom"/>
</dbReference>
<keyword evidence="3" id="KW-0328">Glycosyltransferase</keyword>
<evidence type="ECO:0000256" key="4">
    <source>
        <dbReference type="ARBA" id="ARBA00022679"/>
    </source>
</evidence>
<dbReference type="Pfam" id="PF03734">
    <property type="entry name" value="YkuD"/>
    <property type="match status" value="1"/>
</dbReference>
<dbReference type="InterPro" id="IPR050979">
    <property type="entry name" value="LD-transpeptidase"/>
</dbReference>
<feature type="active site" description="Proton donor/acceptor" evidence="9">
    <location>
        <position position="119"/>
    </location>
</feature>
<protein>
    <submittedName>
        <fullName evidence="11">L,D-transpeptidase</fullName>
    </submittedName>
</protein>
<comment type="pathway">
    <text evidence="1 9">Cell wall biogenesis; peptidoglycan biosynthesis.</text>
</comment>
<evidence type="ECO:0000259" key="10">
    <source>
        <dbReference type="PROSITE" id="PS52029"/>
    </source>
</evidence>
<comment type="caution">
    <text evidence="11">The sequence shown here is derived from an EMBL/GenBank/DDBJ whole genome shotgun (WGS) entry which is preliminary data.</text>
</comment>
<evidence type="ECO:0000256" key="2">
    <source>
        <dbReference type="ARBA" id="ARBA00005992"/>
    </source>
</evidence>
<keyword evidence="12" id="KW-1185">Reference proteome</keyword>
<dbReference type="RefSeq" id="WP_254743603.1">
    <property type="nucleotide sequence ID" value="NZ_JANCLU010000013.1"/>
</dbReference>
<proteinExistence type="inferred from homology"/>
<comment type="similarity">
    <text evidence="2">Belongs to the YkuD family.</text>
</comment>
<name>A0ABT1LDW0_9HYPH</name>
<dbReference type="PANTHER" id="PTHR30582:SF24">
    <property type="entry name" value="L,D-TRANSPEPTIDASE ERFK_SRFK-RELATED"/>
    <property type="match status" value="1"/>
</dbReference>
<organism evidence="11 12">
    <name type="scientific">Alsobacter ponti</name>
    <dbReference type="NCBI Taxonomy" id="2962936"/>
    <lineage>
        <taxon>Bacteria</taxon>
        <taxon>Pseudomonadati</taxon>
        <taxon>Pseudomonadota</taxon>
        <taxon>Alphaproteobacteria</taxon>
        <taxon>Hyphomicrobiales</taxon>
        <taxon>Alsobacteraceae</taxon>
        <taxon>Alsobacter</taxon>
    </lineage>
</organism>
<evidence type="ECO:0000256" key="1">
    <source>
        <dbReference type="ARBA" id="ARBA00004752"/>
    </source>
</evidence>
<evidence type="ECO:0000256" key="3">
    <source>
        <dbReference type="ARBA" id="ARBA00022676"/>
    </source>
</evidence>
<sequence>MGFGSGDLARREVAYSGPYKPGTVIVRTDARRLYLVQPGGRAIRYAVGVGREEALNFRGSAVIGRKAEWPSWTPTENMMRRIPEYRAYAGGMPGGIDNPLGARALYLYRDGSDTHFRLHGTNDPSSIGQAVSSGCIRLTNDDIVDLYSRVPLGAPVVVKP</sequence>
<feature type="domain" description="L,D-TPase catalytic" evidence="10">
    <location>
        <begin position="22"/>
        <end position="159"/>
    </location>
</feature>
<evidence type="ECO:0000256" key="9">
    <source>
        <dbReference type="PROSITE-ProRule" id="PRU01373"/>
    </source>
</evidence>
<keyword evidence="8 9" id="KW-0961">Cell wall biogenesis/degradation</keyword>
<evidence type="ECO:0000256" key="6">
    <source>
        <dbReference type="ARBA" id="ARBA00022960"/>
    </source>
</evidence>
<dbReference type="EMBL" id="JANCLU010000013">
    <property type="protein sequence ID" value="MCP8939649.1"/>
    <property type="molecule type" value="Genomic_DNA"/>
</dbReference>
<keyword evidence="7 9" id="KW-0573">Peptidoglycan synthesis</keyword>